<sequence>MLYSLLTRFDPLFVIPDGNARFKALSMPGAFRQALSVPTIGQGQSAGHDLAKLVDRAKASGKLLVIFAEGTTTNGRGLLAMPDKGTTILNTATGRVYASAVRYNPPRGCSPVPQTAVRWLWGLVSCTGVSCTLRMSAPVEGKQTVAESICRVGRLRQLGLSAKDKVDFYQAWKKYH</sequence>
<dbReference type="AlphaFoldDB" id="A0A060THD0"/>
<protein>
    <submittedName>
        <fullName evidence="1">ARAD1D29876p</fullName>
    </submittedName>
</protein>
<proteinExistence type="predicted"/>
<organism evidence="1">
    <name type="scientific">Blastobotrys adeninivorans</name>
    <name type="common">Yeast</name>
    <name type="synonym">Arxula adeninivorans</name>
    <dbReference type="NCBI Taxonomy" id="409370"/>
    <lineage>
        <taxon>Eukaryota</taxon>
        <taxon>Fungi</taxon>
        <taxon>Dikarya</taxon>
        <taxon>Ascomycota</taxon>
        <taxon>Saccharomycotina</taxon>
        <taxon>Dipodascomycetes</taxon>
        <taxon>Dipodascales</taxon>
        <taxon>Trichomonascaceae</taxon>
        <taxon>Blastobotrys</taxon>
    </lineage>
</organism>
<reference evidence="1" key="1">
    <citation type="submission" date="2014-02" db="EMBL/GenBank/DDBJ databases">
        <authorList>
            <person name="Genoscope - CEA"/>
        </authorList>
    </citation>
    <scope>NUCLEOTIDE SEQUENCE</scope>
    <source>
        <strain evidence="1">LS3</strain>
    </source>
</reference>
<gene>
    <name evidence="1" type="ORF">GNLVRS02_ARAD1D29876g</name>
</gene>
<evidence type="ECO:0000313" key="1">
    <source>
        <dbReference type="EMBL" id="CDP38222.1"/>
    </source>
</evidence>
<accession>A0A060THD0</accession>
<dbReference type="EMBL" id="HG937694">
    <property type="protein sequence ID" value="CDP38222.1"/>
    <property type="molecule type" value="Genomic_DNA"/>
</dbReference>
<name>A0A060THD0_BLAAD</name>
<dbReference type="PhylomeDB" id="A0A060THD0"/>
<reference evidence="1" key="2">
    <citation type="submission" date="2014-06" db="EMBL/GenBank/DDBJ databases">
        <title>The complete genome of Blastobotrys (Arxula) adeninivorans LS3 - a yeast of biotechnological interest.</title>
        <authorList>
            <person name="Kunze G."/>
            <person name="Gaillardin C."/>
            <person name="Czernicka M."/>
            <person name="Durrens P."/>
            <person name="Martin T."/>
            <person name="Boer E."/>
            <person name="Gabaldon T."/>
            <person name="Cruz J."/>
            <person name="Talla E."/>
            <person name="Marck C."/>
            <person name="Goffeau A."/>
            <person name="Barbe V."/>
            <person name="Baret P."/>
            <person name="Baronian K."/>
            <person name="Beier S."/>
            <person name="Bleykasten C."/>
            <person name="Bode R."/>
            <person name="Casaregola S."/>
            <person name="Despons L."/>
            <person name="Fairhead C."/>
            <person name="Giersberg M."/>
            <person name="Gierski P."/>
            <person name="Hahnel U."/>
            <person name="Hartmann A."/>
            <person name="Jankowska D."/>
            <person name="Jubin C."/>
            <person name="Jung P."/>
            <person name="Lafontaine I."/>
            <person name="Leh-Louis V."/>
            <person name="Lemaire M."/>
            <person name="Marcet-Houben M."/>
            <person name="Mascher M."/>
            <person name="Morel G."/>
            <person name="Richard G.-F."/>
            <person name="Riechen J."/>
            <person name="Sacerdot C."/>
            <person name="Sarkar A."/>
            <person name="Savel G."/>
            <person name="Schacherer J."/>
            <person name="Sherman D."/>
            <person name="Straub M.-L."/>
            <person name="Stein N."/>
            <person name="Thierry A."/>
            <person name="Trautwein-Schult A."/>
            <person name="Westhof E."/>
            <person name="Worch S."/>
            <person name="Dujon B."/>
            <person name="Souciet J.-L."/>
            <person name="Wincker P."/>
            <person name="Scholz U."/>
            <person name="Neuveglise N."/>
        </authorList>
    </citation>
    <scope>NUCLEOTIDE SEQUENCE</scope>
    <source>
        <strain evidence="1">LS3</strain>
    </source>
</reference>